<evidence type="ECO:0000313" key="2">
    <source>
        <dbReference type="EMBL" id="WAW15302.1"/>
    </source>
</evidence>
<dbReference type="Proteomes" id="UP001164187">
    <property type="component" value="Chromosome"/>
</dbReference>
<organism evidence="1 3">
    <name type="scientific">Peptostreptococcus equinus</name>
    <dbReference type="NCBI Taxonomy" id="3003601"/>
    <lineage>
        <taxon>Bacteria</taxon>
        <taxon>Bacillati</taxon>
        <taxon>Bacillota</taxon>
        <taxon>Clostridia</taxon>
        <taxon>Peptostreptococcales</taxon>
        <taxon>Peptostreptococcaceae</taxon>
        <taxon>Peptostreptococcus</taxon>
    </lineage>
</organism>
<evidence type="ECO:0000313" key="1">
    <source>
        <dbReference type="EMBL" id="WAW14607.1"/>
    </source>
</evidence>
<protein>
    <submittedName>
        <fullName evidence="1">Uncharacterized protein</fullName>
    </submittedName>
</protein>
<keyword evidence="3" id="KW-1185">Reference proteome</keyword>
<dbReference type="EMBL" id="CP114052">
    <property type="protein sequence ID" value="WAW14607.1"/>
    <property type="molecule type" value="Genomic_DNA"/>
</dbReference>
<dbReference type="RefSeq" id="WP_269311304.1">
    <property type="nucleotide sequence ID" value="NZ_CP114052.1"/>
</dbReference>
<evidence type="ECO:0000313" key="3">
    <source>
        <dbReference type="Proteomes" id="UP001164187"/>
    </source>
</evidence>
<dbReference type="EMBL" id="CP114052">
    <property type="protein sequence ID" value="WAW15302.1"/>
    <property type="molecule type" value="Genomic_DNA"/>
</dbReference>
<sequence>MIKICRDIFNKIKFILKGENEMGEFLAARITMAFVDEGETGAREKYKMYFSKAGMLRWKPATDESIRTKYTDVLFVIQDKVE</sequence>
<proteinExistence type="predicted"/>
<gene>
    <name evidence="2" type="ORF">O0R46_02285</name>
    <name evidence="1" type="ORF">O0R46_08390</name>
</gene>
<accession>A0ABY7JMP8</accession>
<name>A0ABY7JMP8_9FIRM</name>
<reference evidence="1" key="1">
    <citation type="submission" date="2022-12" db="EMBL/GenBank/DDBJ databases">
        <title>Peptostreptococcus.</title>
        <authorList>
            <person name="Lee S.H."/>
        </authorList>
    </citation>
    <scope>NUCLEOTIDE SEQUENCE</scope>
    <source>
        <strain evidence="1">CBA3647</strain>
    </source>
</reference>